<evidence type="ECO:0000313" key="2">
    <source>
        <dbReference type="EMBL" id="RWQ92691.1"/>
    </source>
</evidence>
<keyword evidence="1" id="KW-1133">Transmembrane helix</keyword>
<proteinExistence type="predicted"/>
<evidence type="ECO:0000256" key="1">
    <source>
        <dbReference type="SAM" id="Phobius"/>
    </source>
</evidence>
<keyword evidence="3" id="KW-1185">Reference proteome</keyword>
<dbReference type="VEuPathDB" id="FungiDB:C8Q69DRAFT_478111"/>
<gene>
    <name evidence="2" type="ORF">C8Q69DRAFT_478111</name>
</gene>
<reference evidence="2 3" key="1">
    <citation type="journal article" date="2018" name="Front. Microbiol.">
        <title>Genomic and genetic insights into a cosmopolitan fungus, Paecilomyces variotii (Eurotiales).</title>
        <authorList>
            <person name="Urquhart A.S."/>
            <person name="Mondo S.J."/>
            <person name="Makela M.R."/>
            <person name="Hane J.K."/>
            <person name="Wiebenga A."/>
            <person name="He G."/>
            <person name="Mihaltcheva S."/>
            <person name="Pangilinan J."/>
            <person name="Lipzen A."/>
            <person name="Barry K."/>
            <person name="de Vries R.P."/>
            <person name="Grigoriev I.V."/>
            <person name="Idnurm A."/>
        </authorList>
    </citation>
    <scope>NUCLEOTIDE SEQUENCE [LARGE SCALE GENOMIC DNA]</scope>
    <source>
        <strain evidence="2 3">CBS 101075</strain>
    </source>
</reference>
<feature type="transmembrane region" description="Helical" evidence="1">
    <location>
        <begin position="21"/>
        <end position="47"/>
    </location>
</feature>
<keyword evidence="1" id="KW-0812">Transmembrane</keyword>
<dbReference type="AlphaFoldDB" id="A0A443HLJ9"/>
<name>A0A443HLJ9_BYSSP</name>
<keyword evidence="1" id="KW-0472">Membrane</keyword>
<evidence type="ECO:0000313" key="3">
    <source>
        <dbReference type="Proteomes" id="UP000283841"/>
    </source>
</evidence>
<protein>
    <submittedName>
        <fullName evidence="2">Uncharacterized protein</fullName>
    </submittedName>
</protein>
<dbReference type="GeneID" id="39600636"/>
<organism evidence="2 3">
    <name type="scientific">Byssochlamys spectabilis</name>
    <name type="common">Paecilomyces variotii</name>
    <dbReference type="NCBI Taxonomy" id="264951"/>
    <lineage>
        <taxon>Eukaryota</taxon>
        <taxon>Fungi</taxon>
        <taxon>Dikarya</taxon>
        <taxon>Ascomycota</taxon>
        <taxon>Pezizomycotina</taxon>
        <taxon>Eurotiomycetes</taxon>
        <taxon>Eurotiomycetidae</taxon>
        <taxon>Eurotiales</taxon>
        <taxon>Thermoascaceae</taxon>
        <taxon>Paecilomyces</taxon>
    </lineage>
</organism>
<accession>A0A443HLJ9</accession>
<dbReference type="Proteomes" id="UP000283841">
    <property type="component" value="Unassembled WGS sequence"/>
</dbReference>
<dbReference type="EMBL" id="RCNU01000012">
    <property type="protein sequence ID" value="RWQ92691.1"/>
    <property type="molecule type" value="Genomic_DNA"/>
</dbReference>
<sequence>MQSPMAVVRWQGPTHVVMIIAFLRIFLPLFVGISFLVILPFVVGHFLVYPQLPGCLGLFHVHLFSVWLRRCLSHASIAILLLHTLFGYPSPNRLSFLRGVPGVYCPCASFSDSFC</sequence>
<dbReference type="RefSeq" id="XP_028482336.1">
    <property type="nucleotide sequence ID" value="XM_028631359.1"/>
</dbReference>
<comment type="caution">
    <text evidence="2">The sequence shown here is derived from an EMBL/GenBank/DDBJ whole genome shotgun (WGS) entry which is preliminary data.</text>
</comment>